<evidence type="ECO:0000256" key="7">
    <source>
        <dbReference type="ARBA" id="ARBA00023163"/>
    </source>
</evidence>
<feature type="coiled-coil region" evidence="9">
    <location>
        <begin position="804"/>
        <end position="838"/>
    </location>
</feature>
<evidence type="ECO:0000256" key="6">
    <source>
        <dbReference type="ARBA" id="ARBA00023015"/>
    </source>
</evidence>
<feature type="region of interest" description="Disordered" evidence="10">
    <location>
        <begin position="955"/>
        <end position="1167"/>
    </location>
</feature>
<keyword evidence="6" id="KW-0805">Transcription regulation</keyword>
<feature type="compositionally biased region" description="Basic and acidic residues" evidence="10">
    <location>
        <begin position="620"/>
        <end position="632"/>
    </location>
</feature>
<evidence type="ECO:0000256" key="2">
    <source>
        <dbReference type="ARBA" id="ARBA00022723"/>
    </source>
</evidence>
<dbReference type="GO" id="GO:0003713">
    <property type="term" value="F:transcription coactivator activity"/>
    <property type="evidence" value="ECO:0007669"/>
    <property type="project" value="TreeGrafter"/>
</dbReference>
<feature type="region of interest" description="Disordered" evidence="10">
    <location>
        <begin position="606"/>
        <end position="632"/>
    </location>
</feature>
<keyword evidence="8" id="KW-0539">Nucleus</keyword>
<dbReference type="Proteomes" id="UP000314294">
    <property type="component" value="Unassembled WGS sequence"/>
</dbReference>
<protein>
    <submittedName>
        <fullName evidence="11">Histone-lysine N-methyltransferase 2C</fullName>
    </submittedName>
</protein>
<keyword evidence="2" id="KW-0479">Metal-binding</keyword>
<feature type="compositionally biased region" description="Basic and acidic residues" evidence="10">
    <location>
        <begin position="260"/>
        <end position="271"/>
    </location>
</feature>
<evidence type="ECO:0000313" key="11">
    <source>
        <dbReference type="EMBL" id="TNN45795.1"/>
    </source>
</evidence>
<evidence type="ECO:0000256" key="3">
    <source>
        <dbReference type="ARBA" id="ARBA00022737"/>
    </source>
</evidence>
<keyword evidence="5" id="KW-0862">Zinc</keyword>
<feature type="region of interest" description="Disordered" evidence="10">
    <location>
        <begin position="256"/>
        <end position="348"/>
    </location>
</feature>
<evidence type="ECO:0000256" key="9">
    <source>
        <dbReference type="SAM" id="Coils"/>
    </source>
</evidence>
<evidence type="ECO:0000313" key="12">
    <source>
        <dbReference type="Proteomes" id="UP000314294"/>
    </source>
</evidence>
<feature type="region of interest" description="Disordered" evidence="10">
    <location>
        <begin position="161"/>
        <end position="182"/>
    </location>
</feature>
<dbReference type="PANTHER" id="PTHR45888:SF1">
    <property type="entry name" value="HISTONE-LYSINE N-METHYLTRANSFERASE 2C"/>
    <property type="match status" value="1"/>
</dbReference>
<evidence type="ECO:0000256" key="8">
    <source>
        <dbReference type="ARBA" id="ARBA00023242"/>
    </source>
</evidence>
<reference evidence="11 12" key="1">
    <citation type="submission" date="2019-03" db="EMBL/GenBank/DDBJ databases">
        <title>First draft genome of Liparis tanakae, snailfish: a comprehensive survey of snailfish specific genes.</title>
        <authorList>
            <person name="Kim W."/>
            <person name="Song I."/>
            <person name="Jeong J.-H."/>
            <person name="Kim D."/>
            <person name="Kim S."/>
            <person name="Ryu S."/>
            <person name="Song J.Y."/>
            <person name="Lee S.K."/>
        </authorList>
    </citation>
    <scope>NUCLEOTIDE SEQUENCE [LARGE SCALE GENOMIC DNA]</scope>
    <source>
        <tissue evidence="11">Muscle</tissue>
    </source>
</reference>
<accession>A0A4Z2FY31</accession>
<proteinExistence type="predicted"/>
<feature type="compositionally biased region" description="Low complexity" evidence="10">
    <location>
        <begin position="273"/>
        <end position="292"/>
    </location>
</feature>
<dbReference type="AlphaFoldDB" id="A0A4Z2FY31"/>
<feature type="compositionally biased region" description="Basic and acidic residues" evidence="10">
    <location>
        <begin position="313"/>
        <end position="324"/>
    </location>
</feature>
<evidence type="ECO:0000256" key="1">
    <source>
        <dbReference type="ARBA" id="ARBA00004123"/>
    </source>
</evidence>
<dbReference type="OrthoDB" id="308383at2759"/>
<evidence type="ECO:0000256" key="4">
    <source>
        <dbReference type="ARBA" id="ARBA00022771"/>
    </source>
</evidence>
<organism evidence="11 12">
    <name type="scientific">Liparis tanakae</name>
    <name type="common">Tanaka's snailfish</name>
    <dbReference type="NCBI Taxonomy" id="230148"/>
    <lineage>
        <taxon>Eukaryota</taxon>
        <taxon>Metazoa</taxon>
        <taxon>Chordata</taxon>
        <taxon>Craniata</taxon>
        <taxon>Vertebrata</taxon>
        <taxon>Euteleostomi</taxon>
        <taxon>Actinopterygii</taxon>
        <taxon>Neopterygii</taxon>
        <taxon>Teleostei</taxon>
        <taxon>Neoteleostei</taxon>
        <taxon>Acanthomorphata</taxon>
        <taxon>Eupercaria</taxon>
        <taxon>Perciformes</taxon>
        <taxon>Cottioidei</taxon>
        <taxon>Cottales</taxon>
        <taxon>Liparidae</taxon>
        <taxon>Liparis</taxon>
    </lineage>
</organism>
<feature type="compositionally biased region" description="Polar residues" evidence="10">
    <location>
        <begin position="968"/>
        <end position="985"/>
    </location>
</feature>
<keyword evidence="4" id="KW-0863">Zinc-finger</keyword>
<gene>
    <name evidence="11" type="primary">KMT2C_7</name>
    <name evidence="11" type="ORF">EYF80_044005</name>
</gene>
<comment type="caution">
    <text evidence="11">The sequence shown here is derived from an EMBL/GenBank/DDBJ whole genome shotgun (WGS) entry which is preliminary data.</text>
</comment>
<feature type="compositionally biased region" description="Basic residues" evidence="10">
    <location>
        <begin position="606"/>
        <end position="619"/>
    </location>
</feature>
<feature type="compositionally biased region" description="Polar residues" evidence="10">
    <location>
        <begin position="330"/>
        <end position="348"/>
    </location>
</feature>
<dbReference type="PANTHER" id="PTHR45888">
    <property type="entry name" value="HL01030P-RELATED"/>
    <property type="match status" value="1"/>
</dbReference>
<sequence>MQDVPPQMRRSMSVEMAKGMGGNPLGLPQHFPSRGMPVQQHNIMGQPFIELRHRAIESRPRMPFPPGAMQGHMDFNLQGQRLQGFQGPLDSRFPFNQGPRMVDPMAGHPGHGQLSASMDNLHQHAQMSGNHALRQSHLMRSMSQPASNESQNMAASMMLTAPPAGHSEAGSDGAEEKLDAEESAVKDLEDVEVKDLVDADLDNLNLDQEDGKDLDLETNDLHLDDFLTSGKFDIIAYTDPDLDDIKKDMFNEELDLSDPMDDHADTADINKDSSTSEASSSSASVSAKSEASGVPTEVKLEAPGSQDSWASGKEIKTEVRDCQKPPDAGEQQSAGKTFPSNQQGALSDSTPVLSRLLIKQQPEEQSLNPIGESVSQVNLMADQANDAQHTSGLAMPDGAAGGDASMSGFGDDDQAGLASALDQSGLTLAQQVALSQALGQHGQLHRPLLLEEQPLLLQDLLDQERQEQQQQRQMQAMIRQRSSDSFFPNIDFDAITDPIMKAKMVALKGINKVMVQNNMGMTPMVMNRFPPGPPPPCPESAPLPPQVVGQDGKLTQVARPNPPNFGPGFVNNAQRAQYEEWLQETQQLLQMQQKFLEEKIGAHRKSKKALSAKQRTAKKAGREFPEEDTEQLKHVTEQQGVVQKQLEQIRKQQKEHAELIEEYRVKQQQNNMTPIMPGMHPMPGPADMVPSGSPVLQPPLNPIMQMPLPPGPPNPPPCIPNPPPGWHPGAPMAGPGMPPIMPPQVPVGNPGQPHQMPMGNLPQHSQMPAEAQAPPAPPGGVKPIQGGGLKFDDNNPFSEGFQERERRERLREQQERQRVQLMQEVERQRALKHRMEMEQQGMMGPDGSMAPLAQMPFFNAELPQDFMQPQRPPLQQQQQQLAPMFPQQQGMQPGMGSPPGAFMQGERRAMMGNGMMPRDMGPGFGPDSFALQASHFSQGQPRPRQFSGPGMMLPMPGDGPPFGDTATPLPSNFPGSGQSLIQLYSNIIPDEKGKKKRNRKKKKDDDADSVKTPSTPHSDLTAPLTPCVSDTSSTPTRNTHLFGEQDLSRSPLLGSSTPSHSELERQLSGHHGLSSDMARTQAQEHDRILNNIKLEQTDASECHGPRDGPIASEMSSVKEEGKKGGGSPFAAGQSPNKGEAGNELLKHLLKNKCTPPSGLSQQRLMGQ</sequence>
<keyword evidence="9" id="KW-0175">Coiled coil</keyword>
<evidence type="ECO:0000256" key="5">
    <source>
        <dbReference type="ARBA" id="ARBA00022833"/>
    </source>
</evidence>
<feature type="coiled-coil region" evidence="9">
    <location>
        <begin position="642"/>
        <end position="669"/>
    </location>
</feature>
<dbReference type="GO" id="GO:0045944">
    <property type="term" value="P:positive regulation of transcription by RNA polymerase II"/>
    <property type="evidence" value="ECO:0007669"/>
    <property type="project" value="TreeGrafter"/>
</dbReference>
<dbReference type="GO" id="GO:0008270">
    <property type="term" value="F:zinc ion binding"/>
    <property type="evidence" value="ECO:0007669"/>
    <property type="project" value="UniProtKB-KW"/>
</dbReference>
<dbReference type="GO" id="GO:0042800">
    <property type="term" value="F:histone H3K4 methyltransferase activity"/>
    <property type="evidence" value="ECO:0007669"/>
    <property type="project" value="TreeGrafter"/>
</dbReference>
<dbReference type="EMBL" id="SRLO01000824">
    <property type="protein sequence ID" value="TNN45795.1"/>
    <property type="molecule type" value="Genomic_DNA"/>
</dbReference>
<keyword evidence="3" id="KW-0677">Repeat</keyword>
<dbReference type="GO" id="GO:0032259">
    <property type="term" value="P:methylation"/>
    <property type="evidence" value="ECO:0007669"/>
    <property type="project" value="UniProtKB-KW"/>
</dbReference>
<keyword evidence="11" id="KW-0489">Methyltransferase</keyword>
<evidence type="ECO:0000256" key="10">
    <source>
        <dbReference type="SAM" id="MobiDB-lite"/>
    </source>
</evidence>
<keyword evidence="7" id="KW-0804">Transcription</keyword>
<keyword evidence="12" id="KW-1185">Reference proteome</keyword>
<feature type="compositionally biased region" description="Polar residues" evidence="10">
    <location>
        <begin position="1157"/>
        <end position="1167"/>
    </location>
</feature>
<dbReference type="GO" id="GO:0044666">
    <property type="term" value="C:MLL3/4 complex"/>
    <property type="evidence" value="ECO:0007669"/>
    <property type="project" value="TreeGrafter"/>
</dbReference>
<comment type="subcellular location">
    <subcellularLocation>
        <location evidence="1">Nucleus</location>
    </subcellularLocation>
</comment>
<keyword evidence="11" id="KW-0808">Transferase</keyword>
<name>A0A4Z2FY31_9TELE</name>
<feature type="compositionally biased region" description="Polar residues" evidence="10">
    <location>
        <begin position="1028"/>
        <end position="1039"/>
    </location>
</feature>